<evidence type="ECO:0000313" key="2">
    <source>
        <dbReference type="Proteomes" id="UP000219993"/>
    </source>
</evidence>
<organism evidence="1 2">
    <name type="scientific">Halomonas beimenensis</name>
    <dbReference type="NCBI Taxonomy" id="475662"/>
    <lineage>
        <taxon>Bacteria</taxon>
        <taxon>Pseudomonadati</taxon>
        <taxon>Pseudomonadota</taxon>
        <taxon>Gammaproteobacteria</taxon>
        <taxon>Oceanospirillales</taxon>
        <taxon>Halomonadaceae</taxon>
        <taxon>Halomonas</taxon>
    </lineage>
</organism>
<proteinExistence type="predicted"/>
<reference evidence="1 2" key="1">
    <citation type="journal article" date="2017" name="Sci. Rep.">
        <title>Revealing the Saline Adaptation Strategies of the Halophilic Bacterium Halomonas beimenensis through High-throughput Omics and Transposon Mutagenesis Approaches.</title>
        <authorList>
            <person name="Chen Y.H."/>
            <person name="Lin S.S."/>
            <person name="Shyu Y.T."/>
        </authorList>
    </citation>
    <scope>NUCLEOTIDE SEQUENCE [LARGE SCALE GENOMIC DNA]</scope>
    <source>
        <strain evidence="1 2">NTU-111</strain>
    </source>
</reference>
<dbReference type="AlphaFoldDB" id="A0A291P558"/>
<evidence type="ECO:0000313" key="1">
    <source>
        <dbReference type="EMBL" id="ATJ82016.1"/>
    </source>
</evidence>
<dbReference type="Proteomes" id="UP000219993">
    <property type="component" value="Chromosome"/>
</dbReference>
<keyword evidence="2" id="KW-1185">Reference proteome</keyword>
<name>A0A291P558_9GAMM</name>
<dbReference type="KEGG" id="hbe:BEI_1029"/>
<dbReference type="EMBL" id="CP021435">
    <property type="protein sequence ID" value="ATJ82016.1"/>
    <property type="molecule type" value="Genomic_DNA"/>
</dbReference>
<gene>
    <name evidence="1" type="ORF">BEI_1029</name>
</gene>
<accession>A0A291P558</accession>
<protein>
    <submittedName>
        <fullName evidence="1">Uncharacterized protein</fullName>
    </submittedName>
</protein>
<sequence length="44" mass="4915">MVCDYLDALERGINHEEQATFKARGAMVTSGVWEEVGRVAYPVD</sequence>